<reference evidence="3" key="1">
    <citation type="submission" date="2022-10" db="EMBL/GenBank/DDBJ databases">
        <authorList>
            <person name="Chen Y."/>
            <person name="Dougan E. K."/>
            <person name="Chan C."/>
            <person name="Rhodes N."/>
            <person name="Thang M."/>
        </authorList>
    </citation>
    <scope>NUCLEOTIDE SEQUENCE</scope>
</reference>
<sequence length="1044" mass="114038">MAWKDGAWDEVNLEDPLTLGSCTCDLTQAQCDVNCCCDPDCEGLASGFSCLPEGPQSASQYCYSKSWLHSVNPRVDLWVISDDLRGLLCVSVDNSAVQGEVFQKEAILSSSQIDAIIQEQSPPTSTVATGDVAVRGYQTGDILKVNSALSGTVELILGASTLETATLEVVRPLSIAAAGPSGTCATGNGQVVRFLNEVPSTSCWKQVDLATQCTTTLNPRQLLDTWMLHRQYLPEERHALWGALFDPNNMPGAAQSCPGLGLNRLQSPVGFTSRVQQLLSSRLMEVQQPQLWHFQFHFGLVSDVVSITKVNVSYSIQDIYSAGCQSLRVQQGGSVHFLQDQSGSQLVEARSGNPGYITGLPLLVADCTLVDGSCNYGGRRDATVPGILPGGKCALLNASTADTQEVKINFGENAIFGCILDLTRAELKSLCGGTALANGFVGAQSQPECQLHQVKKKFLSLSYAGGRESKDVPEARPNGMMSREERTFREWLSAYVEKYQQKPKNAEQLCAFARNQGGHVMYRLVKERLNQAEAPSLQRSSSSPPDTNAVNIFPVMAPVLLRFRSDKGEKMANVQAVQVDWGQAMPSAMTEPARKPLQPVPVASKTKSLLSNRKLAQAVLAISYRRIAERASVRRKITDFGLNGSYSMETKSELSRCAICLEMAPCLQSAGDLCRDRNCEGWFCHPCIQKHVATVIADTRFSVPTIRCPSCFGFVPPFCWQNFSESDLLMTWRENAADLLSIRCAECDEPGTLLQTGQGKEESARKKLTDTAFAQLEDWSSLVEKWYLFEKGSMSANDLVAALLEVWGHAEENEEETPAELTKKVMAAMKLVEDDGLRAVLQLSILKRYPKTQTACCDSDHCFRCKIHTHHEGSSCAEILQEQLPEVAITSFVFAEKTGHGKVKKKSSLQTETLAFTDSDAAQKASTSTCTGAVVGVELEVIYSSFGKIGNPQMKVVGSRISHQQGALSYTLADATKKQSFQFTYTVKFTHTGSERMDVKVPPRPQLPLSLPPDLFYPFTLGSASVPAIHFVLIAALWVVIARV</sequence>
<gene>
    <name evidence="3" type="ORF">C1SCF055_LOCUS39637</name>
</gene>
<keyword evidence="1" id="KW-0812">Transmembrane</keyword>
<evidence type="ECO:0000313" key="5">
    <source>
        <dbReference type="Proteomes" id="UP001152797"/>
    </source>
</evidence>
<evidence type="ECO:0000256" key="1">
    <source>
        <dbReference type="SAM" id="Phobius"/>
    </source>
</evidence>
<dbReference type="EMBL" id="CAMXCT030006498">
    <property type="protein sequence ID" value="CAL4802075.1"/>
    <property type="molecule type" value="Genomic_DNA"/>
</dbReference>
<keyword evidence="1" id="KW-0472">Membrane</keyword>
<evidence type="ECO:0000313" key="4">
    <source>
        <dbReference type="EMBL" id="CAL4802075.1"/>
    </source>
</evidence>
<evidence type="ECO:0000259" key="2">
    <source>
        <dbReference type="Pfam" id="PF25752"/>
    </source>
</evidence>
<feature type="domain" description="Tectonic-1-3 N-terminal" evidence="2">
    <location>
        <begin position="18"/>
        <end position="107"/>
    </location>
</feature>
<protein>
    <submittedName>
        <fullName evidence="4">Tectonic-3</fullName>
    </submittedName>
</protein>
<dbReference type="EMBL" id="CAMXCT020006498">
    <property type="protein sequence ID" value="CAL1168138.1"/>
    <property type="molecule type" value="Genomic_DNA"/>
</dbReference>
<dbReference type="InterPro" id="IPR057724">
    <property type="entry name" value="TCTN1-3_N"/>
</dbReference>
<organism evidence="3">
    <name type="scientific">Cladocopium goreaui</name>
    <dbReference type="NCBI Taxonomy" id="2562237"/>
    <lineage>
        <taxon>Eukaryota</taxon>
        <taxon>Sar</taxon>
        <taxon>Alveolata</taxon>
        <taxon>Dinophyceae</taxon>
        <taxon>Suessiales</taxon>
        <taxon>Symbiodiniaceae</taxon>
        <taxon>Cladocopium</taxon>
    </lineage>
</organism>
<dbReference type="PANTHER" id="PTHR14611:SF2">
    <property type="entry name" value="TECTONIC"/>
    <property type="match status" value="1"/>
</dbReference>
<keyword evidence="1" id="KW-1133">Transmembrane helix</keyword>
<name>A0A9P1DTY1_9DINO</name>
<evidence type="ECO:0000313" key="3">
    <source>
        <dbReference type="EMBL" id="CAI4014763.1"/>
    </source>
</evidence>
<accession>A0A9P1DTY1</accession>
<dbReference type="OrthoDB" id="417859at2759"/>
<dbReference type="EMBL" id="CAMXCT010006498">
    <property type="protein sequence ID" value="CAI4014763.1"/>
    <property type="molecule type" value="Genomic_DNA"/>
</dbReference>
<dbReference type="AlphaFoldDB" id="A0A9P1DTY1"/>
<dbReference type="Pfam" id="PF25752">
    <property type="entry name" value="DUF1619_N"/>
    <property type="match status" value="1"/>
</dbReference>
<keyword evidence="5" id="KW-1185">Reference proteome</keyword>
<feature type="transmembrane region" description="Helical" evidence="1">
    <location>
        <begin position="1015"/>
        <end position="1041"/>
    </location>
</feature>
<proteinExistence type="predicted"/>
<dbReference type="InterPro" id="IPR040354">
    <property type="entry name" value="TCTN1-3"/>
</dbReference>
<dbReference type="Proteomes" id="UP001152797">
    <property type="component" value="Unassembled WGS sequence"/>
</dbReference>
<comment type="caution">
    <text evidence="3">The sequence shown here is derived from an EMBL/GenBank/DDBJ whole genome shotgun (WGS) entry which is preliminary data.</text>
</comment>
<dbReference type="PANTHER" id="PTHR14611">
    <property type="entry name" value="TECTONIC FAMILY MEMBER"/>
    <property type="match status" value="1"/>
</dbReference>
<reference evidence="4 5" key="2">
    <citation type="submission" date="2024-05" db="EMBL/GenBank/DDBJ databases">
        <authorList>
            <person name="Chen Y."/>
            <person name="Shah S."/>
            <person name="Dougan E. K."/>
            <person name="Thang M."/>
            <person name="Chan C."/>
        </authorList>
    </citation>
    <scope>NUCLEOTIDE SEQUENCE [LARGE SCALE GENOMIC DNA]</scope>
</reference>